<evidence type="ECO:0000256" key="1">
    <source>
        <dbReference type="SAM" id="MobiDB-lite"/>
    </source>
</evidence>
<evidence type="ECO:0000313" key="3">
    <source>
        <dbReference type="Proteomes" id="UP000054047"/>
    </source>
</evidence>
<evidence type="ECO:0000313" key="2">
    <source>
        <dbReference type="EMBL" id="KIH58250.1"/>
    </source>
</evidence>
<name>A0A0C2GB81_9BILA</name>
<dbReference type="EMBL" id="KN733343">
    <property type="protein sequence ID" value="KIH58250.1"/>
    <property type="molecule type" value="Genomic_DNA"/>
</dbReference>
<protein>
    <submittedName>
        <fullName evidence="2">Uncharacterized protein</fullName>
    </submittedName>
</protein>
<dbReference type="AlphaFoldDB" id="A0A0C2GB81"/>
<sequence length="93" mass="11180">MVNEIRGEEEQDDLEDSEDQVQTCEQRFSLTRKGEDPYKWAWEMKSKHHREPERILQTHPFRNIGESSRCVEKIIVCAFVMRRVAIFRTLAQR</sequence>
<proteinExistence type="predicted"/>
<gene>
    <name evidence="2" type="ORF">ANCDUO_11546</name>
</gene>
<accession>A0A0C2GB81</accession>
<feature type="region of interest" description="Disordered" evidence="1">
    <location>
        <begin position="1"/>
        <end position="22"/>
    </location>
</feature>
<reference evidence="2 3" key="1">
    <citation type="submission" date="2013-12" db="EMBL/GenBank/DDBJ databases">
        <title>Draft genome of the parsitic nematode Ancylostoma duodenale.</title>
        <authorList>
            <person name="Mitreva M."/>
        </authorList>
    </citation>
    <scope>NUCLEOTIDE SEQUENCE [LARGE SCALE GENOMIC DNA]</scope>
    <source>
        <strain evidence="2 3">Zhejiang</strain>
    </source>
</reference>
<keyword evidence="3" id="KW-1185">Reference proteome</keyword>
<feature type="compositionally biased region" description="Acidic residues" evidence="1">
    <location>
        <begin position="9"/>
        <end position="19"/>
    </location>
</feature>
<organism evidence="2 3">
    <name type="scientific">Ancylostoma duodenale</name>
    <dbReference type="NCBI Taxonomy" id="51022"/>
    <lineage>
        <taxon>Eukaryota</taxon>
        <taxon>Metazoa</taxon>
        <taxon>Ecdysozoa</taxon>
        <taxon>Nematoda</taxon>
        <taxon>Chromadorea</taxon>
        <taxon>Rhabditida</taxon>
        <taxon>Rhabditina</taxon>
        <taxon>Rhabditomorpha</taxon>
        <taxon>Strongyloidea</taxon>
        <taxon>Ancylostomatidae</taxon>
        <taxon>Ancylostomatinae</taxon>
        <taxon>Ancylostoma</taxon>
    </lineage>
</organism>
<dbReference type="Proteomes" id="UP000054047">
    <property type="component" value="Unassembled WGS sequence"/>
</dbReference>